<keyword evidence="5" id="KW-1185">Reference proteome</keyword>
<feature type="domain" description="GerMN" evidence="3">
    <location>
        <begin position="250"/>
        <end position="336"/>
    </location>
</feature>
<dbReference type="SMART" id="SM00909">
    <property type="entry name" value="Germane"/>
    <property type="match status" value="2"/>
</dbReference>
<feature type="signal peptide" evidence="2">
    <location>
        <begin position="1"/>
        <end position="30"/>
    </location>
</feature>
<dbReference type="RefSeq" id="WP_169278053.1">
    <property type="nucleotide sequence ID" value="NZ_CP051680.1"/>
</dbReference>
<evidence type="ECO:0000259" key="3">
    <source>
        <dbReference type="SMART" id="SM00909"/>
    </source>
</evidence>
<dbReference type="KEGG" id="cheb:HH215_00160"/>
<dbReference type="Proteomes" id="UP000502248">
    <property type="component" value="Chromosome"/>
</dbReference>
<feature type="chain" id="PRO_5031102400" description="GerMN domain-containing protein" evidence="2">
    <location>
        <begin position="31"/>
        <end position="356"/>
    </location>
</feature>
<dbReference type="EMBL" id="CP051680">
    <property type="protein sequence ID" value="QJD81747.1"/>
    <property type="molecule type" value="Genomic_DNA"/>
</dbReference>
<keyword evidence="2" id="KW-0732">Signal</keyword>
<evidence type="ECO:0000256" key="2">
    <source>
        <dbReference type="SAM" id="SignalP"/>
    </source>
</evidence>
<organism evidence="4 5">
    <name type="scientific">Cohnella herbarum</name>
    <dbReference type="NCBI Taxonomy" id="2728023"/>
    <lineage>
        <taxon>Bacteria</taxon>
        <taxon>Bacillati</taxon>
        <taxon>Bacillota</taxon>
        <taxon>Bacilli</taxon>
        <taxon>Bacillales</taxon>
        <taxon>Paenibacillaceae</taxon>
        <taxon>Cohnella</taxon>
    </lineage>
</organism>
<feature type="region of interest" description="Disordered" evidence="1">
    <location>
        <begin position="337"/>
        <end position="356"/>
    </location>
</feature>
<protein>
    <recommendedName>
        <fullName evidence="3">GerMN domain-containing protein</fullName>
    </recommendedName>
</protein>
<dbReference type="PROSITE" id="PS51257">
    <property type="entry name" value="PROKAR_LIPOPROTEIN"/>
    <property type="match status" value="1"/>
</dbReference>
<reference evidence="4 5" key="1">
    <citation type="submission" date="2020-04" db="EMBL/GenBank/DDBJ databases">
        <title>Genome sequencing of novel species.</title>
        <authorList>
            <person name="Heo J."/>
            <person name="Kim S.-J."/>
            <person name="Kim J.-S."/>
            <person name="Hong S.-B."/>
            <person name="Kwon S.-W."/>
        </authorList>
    </citation>
    <scope>NUCLEOTIDE SEQUENCE [LARGE SCALE GENOMIC DNA]</scope>
    <source>
        <strain evidence="4 5">MFER-1</strain>
    </source>
</reference>
<evidence type="ECO:0000313" key="5">
    <source>
        <dbReference type="Proteomes" id="UP000502248"/>
    </source>
</evidence>
<proteinExistence type="predicted"/>
<gene>
    <name evidence="4" type="ORF">HH215_00160</name>
</gene>
<evidence type="ECO:0000256" key="1">
    <source>
        <dbReference type="SAM" id="MobiDB-lite"/>
    </source>
</evidence>
<dbReference type="Pfam" id="PF10646">
    <property type="entry name" value="Germane"/>
    <property type="match status" value="2"/>
</dbReference>
<evidence type="ECO:0000313" key="4">
    <source>
        <dbReference type="EMBL" id="QJD81747.1"/>
    </source>
</evidence>
<accession>A0A7Z2VEY5</accession>
<sequence length="356" mass="38451">MKTKSYRNRSVSRWGGLLLLLPLLSACSQSAPTAQSTAESIDPPPAPIEQAMMQESAEETFASGNDVVTVYLLDRNGYLAPMSMIAEGTAGSLQTPAEKALAWMTADRQLAEQLPPGFKAVLPEGTKVISVTENPSEETIAVDFAAPFPSIAASQERKVIEALVWTLTERPGINKVKLSIAGKPIRSLPSTGLPVDSVLTRGLGINLETGKDVQPNRAMGVTLYFSSQSEDGEGYFVPVTRLITRQVDPAKAALEQLILGPQNTKSLHAVLTSDMTIEKLSQLADTVNVSLKHSEWEPVTPVPSEMMEALVLTLTEATGAPQVRVIMNGNDSFVDSDKRSYDRPVTRPTYVNTLSR</sequence>
<dbReference type="InterPro" id="IPR019606">
    <property type="entry name" value="GerMN"/>
</dbReference>
<dbReference type="AlphaFoldDB" id="A0A7Z2VEY5"/>
<name>A0A7Z2VEY5_9BACL</name>
<feature type="domain" description="GerMN" evidence="3">
    <location>
        <begin position="97"/>
        <end position="189"/>
    </location>
</feature>